<protein>
    <recommendedName>
        <fullName evidence="4">HEAT repeat domain-containing protein</fullName>
    </recommendedName>
</protein>
<organism evidence="2 3">
    <name type="scientific">Duganella zoogloeoides</name>
    <dbReference type="NCBI Taxonomy" id="75659"/>
    <lineage>
        <taxon>Bacteria</taxon>
        <taxon>Pseudomonadati</taxon>
        <taxon>Pseudomonadota</taxon>
        <taxon>Betaproteobacteria</taxon>
        <taxon>Burkholderiales</taxon>
        <taxon>Oxalobacteraceae</taxon>
        <taxon>Telluria group</taxon>
        <taxon>Duganella</taxon>
    </lineage>
</organism>
<keyword evidence="1" id="KW-0732">Signal</keyword>
<reference evidence="2 3" key="1">
    <citation type="submission" date="2023-11" db="EMBL/GenBank/DDBJ databases">
        <title>MicrobeMod: A computational toolkit for identifying prokaryotic methylation and restriction-modification with nanopore sequencing.</title>
        <authorList>
            <person name="Crits-Christoph A."/>
            <person name="Kang S.C."/>
            <person name="Lee H."/>
            <person name="Ostrov N."/>
        </authorList>
    </citation>
    <scope>NUCLEOTIDE SEQUENCE [LARGE SCALE GENOMIC DNA]</scope>
    <source>
        <strain evidence="2 3">ATCC 25935</strain>
    </source>
</reference>
<dbReference type="RefSeq" id="WP_019919780.1">
    <property type="nucleotide sequence ID" value="NZ_CP140152.1"/>
</dbReference>
<gene>
    <name evidence="2" type="ORF">SR858_14835</name>
</gene>
<evidence type="ECO:0000313" key="3">
    <source>
        <dbReference type="Proteomes" id="UP001326110"/>
    </source>
</evidence>
<sequence length="635" mass="68088">MMRLLLAFCLLFALPGASACSCVFREEAGFIHANLNQLPANARGALFQLPYASRITLKATAFTIESDRHPQPLKAEISWPRLGTTAQHLLRERMLARVGPVGGFQPGARYTITYHGKVADWAYPTRTEFTIDTAALDVGDYQLQLTSGPVRRLVQLVDDGGMCASNQPAVVAEFSYVIPDRYAAYRSAMIYASETVDSAGKARLIAHSAMLCAPWTLVATANENGSDMVHASCERPGTAVAVRGRAGLLEVEDQLRTTNLLPVDFKAAIGRACTGYGMLKEAIAEADRERIADLVCALGAEAWRPNPPPPSAVPSFTTLLALGRARGAPPKECVYNASLRWIDDFQADPALLGPDLLDDLQSNDEARIARATQTLDYISRRLRHRAPPAPNGAVHSAALLQQILPQAVQLIAEGRSANASALAGLIGPMRPHIAPYLPALFDAGARRSVDAIPALEALAQLAPDDPRLHALLRQAAATPALLETAATLYDRVAPPDQAAAAIALLIEAARRGNNTAIYALGQRGRAAGAAVPILAAQLRDSSPAAVRTNAYSSLIAVSNGEPEATAAFESALLHHQLPDFLLEELEKLGDKGRSLLPTLKRMLLPPLRSKLDTDQQRAVKRLIQRLQTPSAAPQP</sequence>
<feature type="signal peptide" evidence="1">
    <location>
        <begin position="1"/>
        <end position="19"/>
    </location>
</feature>
<dbReference type="PROSITE" id="PS51257">
    <property type="entry name" value="PROKAR_LIPOPROTEIN"/>
    <property type="match status" value="1"/>
</dbReference>
<proteinExistence type="predicted"/>
<dbReference type="Gene3D" id="1.25.10.10">
    <property type="entry name" value="Leucine-rich Repeat Variant"/>
    <property type="match status" value="1"/>
</dbReference>
<evidence type="ECO:0000313" key="2">
    <source>
        <dbReference type="EMBL" id="WQH02350.1"/>
    </source>
</evidence>
<dbReference type="Proteomes" id="UP001326110">
    <property type="component" value="Chromosome"/>
</dbReference>
<evidence type="ECO:0000256" key="1">
    <source>
        <dbReference type="SAM" id="SignalP"/>
    </source>
</evidence>
<keyword evidence="3" id="KW-1185">Reference proteome</keyword>
<dbReference type="SUPFAM" id="SSF48371">
    <property type="entry name" value="ARM repeat"/>
    <property type="match status" value="1"/>
</dbReference>
<name>A0ABZ0XRJ1_9BURK</name>
<dbReference type="GeneID" id="43161704"/>
<feature type="chain" id="PRO_5045938138" description="HEAT repeat domain-containing protein" evidence="1">
    <location>
        <begin position="20"/>
        <end position="635"/>
    </location>
</feature>
<dbReference type="EMBL" id="CP140152">
    <property type="protein sequence ID" value="WQH02350.1"/>
    <property type="molecule type" value="Genomic_DNA"/>
</dbReference>
<dbReference type="InterPro" id="IPR011989">
    <property type="entry name" value="ARM-like"/>
</dbReference>
<evidence type="ECO:0008006" key="4">
    <source>
        <dbReference type="Google" id="ProtNLM"/>
    </source>
</evidence>
<dbReference type="InterPro" id="IPR016024">
    <property type="entry name" value="ARM-type_fold"/>
</dbReference>
<accession>A0ABZ0XRJ1</accession>